<keyword evidence="1" id="KW-0812">Transmembrane</keyword>
<feature type="transmembrane region" description="Helical" evidence="1">
    <location>
        <begin position="101"/>
        <end position="121"/>
    </location>
</feature>
<reference evidence="2 3" key="1">
    <citation type="submission" date="2019-03" db="EMBL/GenBank/DDBJ databases">
        <title>First draft genome of Liparis tanakae, snailfish: a comprehensive survey of snailfish specific genes.</title>
        <authorList>
            <person name="Kim W."/>
            <person name="Song I."/>
            <person name="Jeong J.-H."/>
            <person name="Kim D."/>
            <person name="Kim S."/>
            <person name="Ryu S."/>
            <person name="Song J.Y."/>
            <person name="Lee S.K."/>
        </authorList>
    </citation>
    <scope>NUCLEOTIDE SEQUENCE [LARGE SCALE GENOMIC DNA]</scope>
    <source>
        <tissue evidence="2">Muscle</tissue>
    </source>
</reference>
<dbReference type="Proteomes" id="UP000314294">
    <property type="component" value="Unassembled WGS sequence"/>
</dbReference>
<protein>
    <submittedName>
        <fullName evidence="2">Uncharacterized protein</fullName>
    </submittedName>
</protein>
<gene>
    <name evidence="2" type="ORF">EYF80_014625</name>
</gene>
<sequence>MLALDQQDWFHQGLLECKMCETITHLRRENQQWPQKPDALIGAGLDQGLQIKGSFPGHIVHCTLRTEKNPELKLRDKVQHIDIPQLTMAPQRKSNQQQRPLDGLCMSVVVVVVMVVVVVVMTGPKFVFSAAEDTKDQ</sequence>
<dbReference type="EMBL" id="SRLO01000106">
    <property type="protein sequence ID" value="TNN75215.1"/>
    <property type="molecule type" value="Genomic_DNA"/>
</dbReference>
<evidence type="ECO:0000256" key="1">
    <source>
        <dbReference type="SAM" id="Phobius"/>
    </source>
</evidence>
<keyword evidence="3" id="KW-1185">Reference proteome</keyword>
<evidence type="ECO:0000313" key="2">
    <source>
        <dbReference type="EMBL" id="TNN75215.1"/>
    </source>
</evidence>
<accession>A0A4Z2ICJ7</accession>
<proteinExistence type="predicted"/>
<comment type="caution">
    <text evidence="2">The sequence shown here is derived from an EMBL/GenBank/DDBJ whole genome shotgun (WGS) entry which is preliminary data.</text>
</comment>
<keyword evidence="1" id="KW-1133">Transmembrane helix</keyword>
<organism evidence="2 3">
    <name type="scientific">Liparis tanakae</name>
    <name type="common">Tanaka's snailfish</name>
    <dbReference type="NCBI Taxonomy" id="230148"/>
    <lineage>
        <taxon>Eukaryota</taxon>
        <taxon>Metazoa</taxon>
        <taxon>Chordata</taxon>
        <taxon>Craniata</taxon>
        <taxon>Vertebrata</taxon>
        <taxon>Euteleostomi</taxon>
        <taxon>Actinopterygii</taxon>
        <taxon>Neopterygii</taxon>
        <taxon>Teleostei</taxon>
        <taxon>Neoteleostei</taxon>
        <taxon>Acanthomorphata</taxon>
        <taxon>Eupercaria</taxon>
        <taxon>Perciformes</taxon>
        <taxon>Cottioidei</taxon>
        <taxon>Cottales</taxon>
        <taxon>Liparidae</taxon>
        <taxon>Liparis</taxon>
    </lineage>
</organism>
<evidence type="ECO:0000313" key="3">
    <source>
        <dbReference type="Proteomes" id="UP000314294"/>
    </source>
</evidence>
<dbReference type="AlphaFoldDB" id="A0A4Z2ICJ7"/>
<keyword evidence="1" id="KW-0472">Membrane</keyword>
<name>A0A4Z2ICJ7_9TELE</name>